<dbReference type="InParanoid" id="A0A0D0DK07"/>
<evidence type="ECO:0000313" key="3">
    <source>
        <dbReference type="Proteomes" id="UP000054538"/>
    </source>
</evidence>
<dbReference type="OrthoDB" id="2688210at2759"/>
<reference evidence="2 3" key="1">
    <citation type="submission" date="2014-04" db="EMBL/GenBank/DDBJ databases">
        <authorList>
            <consortium name="DOE Joint Genome Institute"/>
            <person name="Kuo A."/>
            <person name="Kohler A."/>
            <person name="Jargeat P."/>
            <person name="Nagy L.G."/>
            <person name="Floudas D."/>
            <person name="Copeland A."/>
            <person name="Barry K.W."/>
            <person name="Cichocki N."/>
            <person name="Veneault-Fourrey C."/>
            <person name="LaButti K."/>
            <person name="Lindquist E.A."/>
            <person name="Lipzen A."/>
            <person name="Lundell T."/>
            <person name="Morin E."/>
            <person name="Murat C."/>
            <person name="Sun H."/>
            <person name="Tunlid A."/>
            <person name="Henrissat B."/>
            <person name="Grigoriev I.V."/>
            <person name="Hibbett D.S."/>
            <person name="Martin F."/>
            <person name="Nordberg H.P."/>
            <person name="Cantor M.N."/>
            <person name="Hua S.X."/>
        </authorList>
    </citation>
    <scope>NUCLEOTIDE SEQUENCE [LARGE SCALE GENOMIC DNA]</scope>
    <source>
        <strain evidence="2 3">Ve08.2h10</strain>
    </source>
</reference>
<protein>
    <submittedName>
        <fullName evidence="2">Uncharacterized protein</fullName>
    </submittedName>
</protein>
<feature type="chain" id="PRO_5002208540" evidence="1">
    <location>
        <begin position="21"/>
        <end position="157"/>
    </location>
</feature>
<keyword evidence="1" id="KW-0732">Signal</keyword>
<evidence type="ECO:0000256" key="1">
    <source>
        <dbReference type="SAM" id="SignalP"/>
    </source>
</evidence>
<dbReference type="EMBL" id="KN826570">
    <property type="protein sequence ID" value="KIK78500.1"/>
    <property type="molecule type" value="Genomic_DNA"/>
</dbReference>
<reference evidence="3" key="2">
    <citation type="submission" date="2015-01" db="EMBL/GenBank/DDBJ databases">
        <title>Evolutionary Origins and Diversification of the Mycorrhizal Mutualists.</title>
        <authorList>
            <consortium name="DOE Joint Genome Institute"/>
            <consortium name="Mycorrhizal Genomics Consortium"/>
            <person name="Kohler A."/>
            <person name="Kuo A."/>
            <person name="Nagy L.G."/>
            <person name="Floudas D."/>
            <person name="Copeland A."/>
            <person name="Barry K.W."/>
            <person name="Cichocki N."/>
            <person name="Veneault-Fourrey C."/>
            <person name="LaButti K."/>
            <person name="Lindquist E.A."/>
            <person name="Lipzen A."/>
            <person name="Lundell T."/>
            <person name="Morin E."/>
            <person name="Murat C."/>
            <person name="Riley R."/>
            <person name="Ohm R."/>
            <person name="Sun H."/>
            <person name="Tunlid A."/>
            <person name="Henrissat B."/>
            <person name="Grigoriev I.V."/>
            <person name="Hibbett D.S."/>
            <person name="Martin F."/>
        </authorList>
    </citation>
    <scope>NUCLEOTIDE SEQUENCE [LARGE SCALE GENOMIC DNA]</scope>
    <source>
        <strain evidence="3">Ve08.2h10</strain>
    </source>
</reference>
<dbReference type="HOGENOM" id="CLU_052398_0_2_1"/>
<dbReference type="Proteomes" id="UP000054538">
    <property type="component" value="Unassembled WGS sequence"/>
</dbReference>
<evidence type="ECO:0000313" key="2">
    <source>
        <dbReference type="EMBL" id="KIK78500.1"/>
    </source>
</evidence>
<accession>A0A0D0DK07</accession>
<name>A0A0D0DK07_9AGAM</name>
<sequence>MHSTALVMIFAAQLLSRAWRINNNKDKWLWATHIKAQSQLYEQNRLIATKEEAKCLRLTDEEHQAALKEEQPSFTLPSQDAICQLKKGTYCPLFYFTNKGLCEASQMFLTNNSDALILVRGKHGSHSFLPALSAQPISPSFVKDQHLGNNLVNLPHR</sequence>
<keyword evidence="3" id="KW-1185">Reference proteome</keyword>
<dbReference type="AlphaFoldDB" id="A0A0D0DK07"/>
<gene>
    <name evidence="2" type="ORF">PAXRUDRAFT_16841</name>
</gene>
<feature type="signal peptide" evidence="1">
    <location>
        <begin position="1"/>
        <end position="20"/>
    </location>
</feature>
<organism evidence="2 3">
    <name type="scientific">Paxillus rubicundulus Ve08.2h10</name>
    <dbReference type="NCBI Taxonomy" id="930991"/>
    <lineage>
        <taxon>Eukaryota</taxon>
        <taxon>Fungi</taxon>
        <taxon>Dikarya</taxon>
        <taxon>Basidiomycota</taxon>
        <taxon>Agaricomycotina</taxon>
        <taxon>Agaricomycetes</taxon>
        <taxon>Agaricomycetidae</taxon>
        <taxon>Boletales</taxon>
        <taxon>Paxilineae</taxon>
        <taxon>Paxillaceae</taxon>
        <taxon>Paxillus</taxon>
    </lineage>
</organism>
<proteinExistence type="predicted"/>